<keyword evidence="6 8" id="KW-0663">Pyridoxal phosphate</keyword>
<dbReference type="Proteomes" id="UP000004221">
    <property type="component" value="Unassembled WGS sequence"/>
</dbReference>
<evidence type="ECO:0000259" key="10">
    <source>
        <dbReference type="Pfam" id="PF00155"/>
    </source>
</evidence>
<dbReference type="Gene3D" id="3.90.1150.10">
    <property type="entry name" value="Aspartate Aminotransferase, domain 1"/>
    <property type="match status" value="1"/>
</dbReference>
<feature type="modified residue" description="N6-(pyridoxal phosphate)lysine" evidence="8">
    <location>
        <position position="247"/>
    </location>
</feature>
<keyword evidence="5" id="KW-0093">Biotin biosynthesis</keyword>
<comment type="cofactor">
    <cofactor evidence="1 8 9">
        <name>pyridoxal 5'-phosphate</name>
        <dbReference type="ChEBI" id="CHEBI:597326"/>
    </cofactor>
</comment>
<protein>
    <recommendedName>
        <fullName evidence="9">8-amino-7-ketopelargonate synthase</fullName>
        <ecNumber evidence="9">2.3.1.47</ecNumber>
    </recommendedName>
</protein>
<comment type="similarity">
    <text evidence="9">Belongs to the class-II pyridoxal-phosphate-dependent aminotransferase family. BioF subfamily.</text>
</comment>
<reference evidence="11 12" key="1">
    <citation type="journal article" date="2012" name="ISME J.">
        <title>Nitrification expanded: discovery, physiology and genomics of a nitrite-oxidizing bacterium from the phylum Chloroflexi.</title>
        <authorList>
            <person name="Sorokin D.Y."/>
            <person name="Lucker S."/>
            <person name="Vejmelkova D."/>
            <person name="Kostrikina N.A."/>
            <person name="Kleerebezem R."/>
            <person name="Rijpstra W.I."/>
            <person name="Damste J.S."/>
            <person name="Le Paslier D."/>
            <person name="Muyzer G."/>
            <person name="Wagner M."/>
            <person name="van Loosdrecht M.C."/>
            <person name="Daims H."/>
        </authorList>
    </citation>
    <scope>NUCLEOTIDE SEQUENCE [LARGE SCALE GENOMIC DNA]</scope>
    <source>
        <strain evidence="12">none</strain>
    </source>
</reference>
<gene>
    <name evidence="11" type="primary">bioF</name>
    <name evidence="11" type="ORF">NITHO_3050004</name>
</gene>
<dbReference type="InterPro" id="IPR015422">
    <property type="entry name" value="PyrdxlP-dep_Trfase_small"/>
</dbReference>
<comment type="catalytic activity">
    <reaction evidence="7 9">
        <text>6-carboxyhexanoyl-[ACP] + L-alanine + H(+) = (8S)-8-amino-7-oxononanoate + holo-[ACP] + CO2</text>
        <dbReference type="Rhea" id="RHEA:42288"/>
        <dbReference type="Rhea" id="RHEA-COMP:9685"/>
        <dbReference type="Rhea" id="RHEA-COMP:9955"/>
        <dbReference type="ChEBI" id="CHEBI:15378"/>
        <dbReference type="ChEBI" id="CHEBI:16526"/>
        <dbReference type="ChEBI" id="CHEBI:57972"/>
        <dbReference type="ChEBI" id="CHEBI:64479"/>
        <dbReference type="ChEBI" id="CHEBI:78846"/>
        <dbReference type="ChEBI" id="CHEBI:149468"/>
        <dbReference type="EC" id="2.3.1.47"/>
    </reaction>
</comment>
<organism evidence="11 12">
    <name type="scientific">Nitrolancea hollandica Lb</name>
    <dbReference type="NCBI Taxonomy" id="1129897"/>
    <lineage>
        <taxon>Bacteria</taxon>
        <taxon>Pseudomonadati</taxon>
        <taxon>Thermomicrobiota</taxon>
        <taxon>Thermomicrobia</taxon>
        <taxon>Sphaerobacterales</taxon>
        <taxon>Sphaerobacterineae</taxon>
        <taxon>Sphaerobacteraceae</taxon>
        <taxon>Nitrolancea</taxon>
    </lineage>
</organism>
<dbReference type="GO" id="GO:0008710">
    <property type="term" value="F:8-amino-7-oxononanoate synthase activity"/>
    <property type="evidence" value="ECO:0007669"/>
    <property type="project" value="UniProtKB-UniRule"/>
</dbReference>
<accession>I4EH97</accession>
<dbReference type="EC" id="2.3.1.47" evidence="9"/>
<keyword evidence="4 9" id="KW-0808">Transferase</keyword>
<comment type="function">
    <text evidence="9">Catalyzes the decarboxylative condensation of pimeloyl-[acyl-carrier protein] and L-alanine to produce 8-amino-7-oxononanoate (AON), [acyl-carrier protein], and carbon dioxide.</text>
</comment>
<evidence type="ECO:0000256" key="3">
    <source>
        <dbReference type="ARBA" id="ARBA00011738"/>
    </source>
</evidence>
<evidence type="ECO:0000256" key="8">
    <source>
        <dbReference type="PIRSR" id="PIRSR604723-51"/>
    </source>
</evidence>
<keyword evidence="11" id="KW-0012">Acyltransferase</keyword>
<dbReference type="SUPFAM" id="SSF53383">
    <property type="entry name" value="PLP-dependent transferases"/>
    <property type="match status" value="1"/>
</dbReference>
<evidence type="ECO:0000256" key="5">
    <source>
        <dbReference type="ARBA" id="ARBA00022756"/>
    </source>
</evidence>
<proteinExistence type="inferred from homology"/>
<dbReference type="InterPro" id="IPR015424">
    <property type="entry name" value="PyrdxlP-dep_Trfase"/>
</dbReference>
<comment type="subunit">
    <text evidence="3 9">Homodimer.</text>
</comment>
<comment type="caution">
    <text evidence="11">The sequence shown here is derived from an EMBL/GenBank/DDBJ whole genome shotgun (WGS) entry which is preliminary data.</text>
</comment>
<evidence type="ECO:0000256" key="9">
    <source>
        <dbReference type="RuleBase" id="RU003693"/>
    </source>
</evidence>
<dbReference type="Pfam" id="PF00155">
    <property type="entry name" value="Aminotran_1_2"/>
    <property type="match status" value="1"/>
</dbReference>
<sequence length="400" mass="42763">MAEREDNRLDFARRRLEALRRRHLHRHVSPIANGVDPWIEIDGRRLLNLSSNNYLGLAMHPDVTAAAATAAQALGCGTGASRLISGTSELHQRLETRLARFKNAESALLFNSGYTANTGVIPALVGPGDLVLGDELNHASLIDGCRLSRAEFHTYAHRDAGALEEQLSRAAHEGRGKRRLVVTDSVFSMDGDLAPLTEIAALCRSYDALLLVDEAHATGCLGPAGRGLVAHLGLEEDVTVTMSTLSKAFGGFGAFVTGGSLLIEYLVNVCRGFIFTTALPPTVVAASLAALDALEREPEMVERLQANGDRLRCGLQKLGFDTLGSETHIVPVLVGSSDRAMEMAANLRQAGVFAVPIRPPTVPMGAARIRVSVMATHTLSDLEFAIAAFENVGKQIGIFA</sequence>
<dbReference type="PANTHER" id="PTHR13693">
    <property type="entry name" value="CLASS II AMINOTRANSFERASE/8-AMINO-7-OXONONANOATE SYNTHASE"/>
    <property type="match status" value="1"/>
</dbReference>
<dbReference type="UniPathway" id="UPA00078"/>
<feature type="domain" description="Aminotransferase class I/classII large" evidence="10">
    <location>
        <begin position="46"/>
        <end position="388"/>
    </location>
</feature>
<evidence type="ECO:0000256" key="1">
    <source>
        <dbReference type="ARBA" id="ARBA00001933"/>
    </source>
</evidence>
<dbReference type="RefSeq" id="WP_008477923.1">
    <property type="nucleotide sequence ID" value="NZ_CAGS01000230.1"/>
</dbReference>
<dbReference type="InterPro" id="IPR004839">
    <property type="entry name" value="Aminotransferase_I/II_large"/>
</dbReference>
<dbReference type="EMBL" id="CAGS01000230">
    <property type="protein sequence ID" value="CCF84059.1"/>
    <property type="molecule type" value="Genomic_DNA"/>
</dbReference>
<dbReference type="GO" id="GO:0009102">
    <property type="term" value="P:biotin biosynthetic process"/>
    <property type="evidence" value="ECO:0007669"/>
    <property type="project" value="UniProtKB-UniRule"/>
</dbReference>
<name>I4EH97_9BACT</name>
<dbReference type="NCBIfam" id="TIGR00858">
    <property type="entry name" value="bioF"/>
    <property type="match status" value="1"/>
</dbReference>
<dbReference type="PROSITE" id="PS00599">
    <property type="entry name" value="AA_TRANSFER_CLASS_2"/>
    <property type="match status" value="1"/>
</dbReference>
<dbReference type="InterPro" id="IPR015421">
    <property type="entry name" value="PyrdxlP-dep_Trfase_major"/>
</dbReference>
<comment type="pathway">
    <text evidence="2 9">Cofactor biosynthesis; biotin biosynthesis.</text>
</comment>
<evidence type="ECO:0000256" key="2">
    <source>
        <dbReference type="ARBA" id="ARBA00004746"/>
    </source>
</evidence>
<evidence type="ECO:0000256" key="7">
    <source>
        <dbReference type="ARBA" id="ARBA00047715"/>
    </source>
</evidence>
<keyword evidence="12" id="KW-1185">Reference proteome</keyword>
<dbReference type="InterPro" id="IPR001917">
    <property type="entry name" value="Aminotrans_II_pyridoxalP_BS"/>
</dbReference>
<evidence type="ECO:0000313" key="12">
    <source>
        <dbReference type="Proteomes" id="UP000004221"/>
    </source>
</evidence>
<dbReference type="InterPro" id="IPR004723">
    <property type="entry name" value="AONS_Archaea/Proteobacteria"/>
</dbReference>
<evidence type="ECO:0000256" key="4">
    <source>
        <dbReference type="ARBA" id="ARBA00022679"/>
    </source>
</evidence>
<dbReference type="AlphaFoldDB" id="I4EH97"/>
<evidence type="ECO:0000256" key="6">
    <source>
        <dbReference type="ARBA" id="ARBA00022898"/>
    </source>
</evidence>
<dbReference type="Gene3D" id="3.40.640.10">
    <property type="entry name" value="Type I PLP-dependent aspartate aminotransferase-like (Major domain)"/>
    <property type="match status" value="1"/>
</dbReference>
<dbReference type="GO" id="GO:0030170">
    <property type="term" value="F:pyridoxal phosphate binding"/>
    <property type="evidence" value="ECO:0007669"/>
    <property type="project" value="InterPro"/>
</dbReference>
<dbReference type="InterPro" id="IPR050087">
    <property type="entry name" value="AON_synthase_class-II"/>
</dbReference>
<dbReference type="CDD" id="cd06454">
    <property type="entry name" value="KBL_like"/>
    <property type="match status" value="1"/>
</dbReference>
<evidence type="ECO:0000313" key="11">
    <source>
        <dbReference type="EMBL" id="CCF84059.1"/>
    </source>
</evidence>